<dbReference type="SMART" id="SM00448">
    <property type="entry name" value="REC"/>
    <property type="match status" value="1"/>
</dbReference>
<dbReference type="GO" id="GO:0006355">
    <property type="term" value="P:regulation of DNA-templated transcription"/>
    <property type="evidence" value="ECO:0007669"/>
    <property type="project" value="InterPro"/>
</dbReference>
<dbReference type="Gene3D" id="3.40.50.300">
    <property type="entry name" value="P-loop containing nucleotide triphosphate hydrolases"/>
    <property type="match status" value="1"/>
</dbReference>
<dbReference type="EMBL" id="JACNLK010000083">
    <property type="protein sequence ID" value="MBC8209201.1"/>
    <property type="molecule type" value="Genomic_DNA"/>
</dbReference>
<feature type="domain" description="Response regulatory" evidence="9">
    <location>
        <begin position="4"/>
        <end position="118"/>
    </location>
</feature>
<dbReference type="Pfam" id="PF00072">
    <property type="entry name" value="Response_reg"/>
    <property type="match status" value="1"/>
</dbReference>
<evidence type="ECO:0000313" key="11">
    <source>
        <dbReference type="Proteomes" id="UP000599024"/>
    </source>
</evidence>
<evidence type="ECO:0000256" key="4">
    <source>
        <dbReference type="ARBA" id="ARBA00023012"/>
    </source>
</evidence>
<dbReference type="Gene3D" id="1.10.10.60">
    <property type="entry name" value="Homeodomain-like"/>
    <property type="match status" value="1"/>
</dbReference>
<dbReference type="CDD" id="cd00009">
    <property type="entry name" value="AAA"/>
    <property type="match status" value="1"/>
</dbReference>
<dbReference type="Pfam" id="PF25601">
    <property type="entry name" value="AAA_lid_14"/>
    <property type="match status" value="1"/>
</dbReference>
<evidence type="ECO:0000256" key="7">
    <source>
        <dbReference type="PROSITE-ProRule" id="PRU00169"/>
    </source>
</evidence>
<evidence type="ECO:0000259" key="8">
    <source>
        <dbReference type="PROSITE" id="PS50045"/>
    </source>
</evidence>
<accession>A0A8J6NC62</accession>
<keyword evidence="5" id="KW-0805">Transcription regulation</keyword>
<dbReference type="InterPro" id="IPR003593">
    <property type="entry name" value="AAA+_ATPase"/>
</dbReference>
<dbReference type="AlphaFoldDB" id="A0A8J6NC62"/>
<feature type="modified residue" description="4-aspartylphosphate" evidence="7">
    <location>
        <position position="53"/>
    </location>
</feature>
<dbReference type="SUPFAM" id="SSF52540">
    <property type="entry name" value="P-loop containing nucleoside triphosphate hydrolases"/>
    <property type="match status" value="1"/>
</dbReference>
<dbReference type="GO" id="GO:0000160">
    <property type="term" value="P:phosphorelay signal transduction system"/>
    <property type="evidence" value="ECO:0007669"/>
    <property type="project" value="UniProtKB-KW"/>
</dbReference>
<dbReference type="SMART" id="SM00382">
    <property type="entry name" value="AAA"/>
    <property type="match status" value="1"/>
</dbReference>
<reference evidence="10 11" key="1">
    <citation type="submission" date="2020-08" db="EMBL/GenBank/DDBJ databases">
        <title>Bridging the membrane lipid divide: bacteria of the FCB group superphylum have the potential to synthesize archaeal ether lipids.</title>
        <authorList>
            <person name="Villanueva L."/>
            <person name="Von Meijenfeldt F.A.B."/>
            <person name="Westbye A.B."/>
            <person name="Yadav S."/>
            <person name="Hopmans E.C."/>
            <person name="Dutilh B.E."/>
            <person name="Sinninghe Damste J.S."/>
        </authorList>
    </citation>
    <scope>NUCLEOTIDE SEQUENCE [LARGE SCALE GENOMIC DNA]</scope>
    <source>
        <strain evidence="10">NIOZ-UU81</strain>
    </source>
</reference>
<keyword evidence="4" id="KW-0902">Two-component regulatory system</keyword>
<evidence type="ECO:0000313" key="10">
    <source>
        <dbReference type="EMBL" id="MBC8209201.1"/>
    </source>
</evidence>
<dbReference type="InterPro" id="IPR002078">
    <property type="entry name" value="Sigma_54_int"/>
</dbReference>
<dbReference type="Pfam" id="PF02954">
    <property type="entry name" value="HTH_8"/>
    <property type="match status" value="1"/>
</dbReference>
<dbReference type="InterPro" id="IPR025943">
    <property type="entry name" value="Sigma_54_int_dom_ATP-bd_2"/>
</dbReference>
<evidence type="ECO:0000256" key="2">
    <source>
        <dbReference type="ARBA" id="ARBA00022741"/>
    </source>
</evidence>
<dbReference type="InterPro" id="IPR027417">
    <property type="entry name" value="P-loop_NTPase"/>
</dbReference>
<keyword evidence="6" id="KW-0804">Transcription</keyword>
<organism evidence="10 11">
    <name type="scientific">Candidatus Desulfatifera sulfidica</name>
    <dbReference type="NCBI Taxonomy" id="2841691"/>
    <lineage>
        <taxon>Bacteria</taxon>
        <taxon>Pseudomonadati</taxon>
        <taxon>Thermodesulfobacteriota</taxon>
        <taxon>Desulfobulbia</taxon>
        <taxon>Desulfobulbales</taxon>
        <taxon>Desulfobulbaceae</taxon>
        <taxon>Candidatus Desulfatifera</taxon>
    </lineage>
</organism>
<dbReference type="PROSITE" id="PS50045">
    <property type="entry name" value="SIGMA54_INTERACT_4"/>
    <property type="match status" value="1"/>
</dbReference>
<evidence type="ECO:0000256" key="3">
    <source>
        <dbReference type="ARBA" id="ARBA00022840"/>
    </source>
</evidence>
<dbReference type="PRINTS" id="PR01590">
    <property type="entry name" value="HTHFIS"/>
</dbReference>
<evidence type="ECO:0000256" key="1">
    <source>
        <dbReference type="ARBA" id="ARBA00022553"/>
    </source>
</evidence>
<dbReference type="PANTHER" id="PTHR32071">
    <property type="entry name" value="TRANSCRIPTIONAL REGULATORY PROTEIN"/>
    <property type="match status" value="1"/>
</dbReference>
<name>A0A8J6NC62_9BACT</name>
<keyword evidence="1 7" id="KW-0597">Phosphoprotein</keyword>
<gene>
    <name evidence="10" type="ORF">H8E79_08565</name>
</gene>
<keyword evidence="2" id="KW-0547">Nucleotide-binding</keyword>
<dbReference type="SUPFAM" id="SSF52172">
    <property type="entry name" value="CheY-like"/>
    <property type="match status" value="1"/>
</dbReference>
<dbReference type="Gene3D" id="1.10.8.60">
    <property type="match status" value="1"/>
</dbReference>
<keyword evidence="3" id="KW-0067">ATP-binding</keyword>
<dbReference type="InterPro" id="IPR002197">
    <property type="entry name" value="HTH_Fis"/>
</dbReference>
<dbReference type="InterPro" id="IPR011006">
    <property type="entry name" value="CheY-like_superfamily"/>
</dbReference>
<sequence length="463" mass="51635">MSYSILVVDDEPNYLVVLSELLRDESFEVFTAPGGVEGLAVVREVDLDMVITDMQMPGMDGLAFLEAVKEINSDLPVIVITAYAEVEKAVSAMQAGAFNYLAKPFSNDELLVNINKAVQHYSLIRENVRLRQEMLVRTGFGGMVGKNRKMLQVYELIEKVAPTPSSVLITGESGTGKELVAKATHLHSQRHTQPFITVNCAALAENLLESELFGHEKGAFTGAVAMRKGRFELADGGTLFLDEIGGIPLSLQAKLLRALQEKTFERVGGSRTLQVDVRIITATNKDLKEEVVQGRFREDLYYRLNVIHVSLPALRERTDDIPLLVDYFVKIMADRLGKPDLVVTSDALRLLVSLPWEGNIRELENTIERAAILCNASRIEADDVQPESVHGPNDDDWSRDLDLAQLVPASAPLNEVLYAIEDRMLHQALEDADYVQARAAERLGITKSLLQYKMKKYRIKKKK</sequence>
<dbReference type="GO" id="GO:0043565">
    <property type="term" value="F:sequence-specific DNA binding"/>
    <property type="evidence" value="ECO:0007669"/>
    <property type="project" value="InterPro"/>
</dbReference>
<dbReference type="SUPFAM" id="SSF46689">
    <property type="entry name" value="Homeodomain-like"/>
    <property type="match status" value="1"/>
</dbReference>
<dbReference type="PROSITE" id="PS00675">
    <property type="entry name" value="SIGMA54_INTERACT_1"/>
    <property type="match status" value="1"/>
</dbReference>
<feature type="domain" description="Sigma-54 factor interaction" evidence="8">
    <location>
        <begin position="143"/>
        <end position="372"/>
    </location>
</feature>
<evidence type="ECO:0000256" key="6">
    <source>
        <dbReference type="ARBA" id="ARBA00023163"/>
    </source>
</evidence>
<dbReference type="InterPro" id="IPR025662">
    <property type="entry name" value="Sigma_54_int_dom_ATP-bd_1"/>
</dbReference>
<dbReference type="PROSITE" id="PS50110">
    <property type="entry name" value="RESPONSE_REGULATORY"/>
    <property type="match status" value="1"/>
</dbReference>
<dbReference type="InterPro" id="IPR009057">
    <property type="entry name" value="Homeodomain-like_sf"/>
</dbReference>
<dbReference type="InterPro" id="IPR001789">
    <property type="entry name" value="Sig_transdc_resp-reg_receiver"/>
</dbReference>
<evidence type="ECO:0000256" key="5">
    <source>
        <dbReference type="ARBA" id="ARBA00023015"/>
    </source>
</evidence>
<dbReference type="Proteomes" id="UP000599024">
    <property type="component" value="Unassembled WGS sequence"/>
</dbReference>
<dbReference type="PROSITE" id="PS00676">
    <property type="entry name" value="SIGMA54_INTERACT_2"/>
    <property type="match status" value="1"/>
</dbReference>
<dbReference type="FunFam" id="3.40.50.2300:FF:000018">
    <property type="entry name" value="DNA-binding transcriptional regulator NtrC"/>
    <property type="match status" value="1"/>
</dbReference>
<protein>
    <submittedName>
        <fullName evidence="10">Sigma-54-dependent Fis family transcriptional regulator</fullName>
    </submittedName>
</protein>
<proteinExistence type="predicted"/>
<comment type="caution">
    <text evidence="10">The sequence shown here is derived from an EMBL/GenBank/DDBJ whole genome shotgun (WGS) entry which is preliminary data.</text>
</comment>
<evidence type="ECO:0000259" key="9">
    <source>
        <dbReference type="PROSITE" id="PS50110"/>
    </source>
</evidence>
<dbReference type="InterPro" id="IPR058031">
    <property type="entry name" value="AAA_lid_NorR"/>
</dbReference>
<dbReference type="Pfam" id="PF00158">
    <property type="entry name" value="Sigma54_activat"/>
    <property type="match status" value="1"/>
</dbReference>
<dbReference type="Gene3D" id="3.40.50.2300">
    <property type="match status" value="1"/>
</dbReference>
<dbReference type="FunFam" id="3.40.50.300:FF:000006">
    <property type="entry name" value="DNA-binding transcriptional regulator NtrC"/>
    <property type="match status" value="1"/>
</dbReference>
<dbReference type="GO" id="GO:0005524">
    <property type="term" value="F:ATP binding"/>
    <property type="evidence" value="ECO:0007669"/>
    <property type="project" value="UniProtKB-KW"/>
</dbReference>